<dbReference type="Gene3D" id="3.90.180.10">
    <property type="entry name" value="Medium-chain alcohol dehydrogenases, catalytic domain"/>
    <property type="match status" value="1"/>
</dbReference>
<dbReference type="InterPro" id="IPR013149">
    <property type="entry name" value="ADH-like_C"/>
</dbReference>
<dbReference type="GO" id="GO:0004022">
    <property type="term" value="F:alcohol dehydrogenase (NAD+) activity"/>
    <property type="evidence" value="ECO:0007669"/>
    <property type="project" value="TreeGrafter"/>
</dbReference>
<dbReference type="PANTHER" id="PTHR42940">
    <property type="entry name" value="ALCOHOL DEHYDROGENASE 1-RELATED"/>
    <property type="match status" value="1"/>
</dbReference>
<evidence type="ECO:0000256" key="6">
    <source>
        <dbReference type="ARBA" id="ARBA00023027"/>
    </source>
</evidence>
<evidence type="ECO:0000259" key="7">
    <source>
        <dbReference type="SMART" id="SM00829"/>
    </source>
</evidence>
<keyword evidence="6" id="KW-0520">NAD</keyword>
<dbReference type="Proteomes" id="UP000188533">
    <property type="component" value="Unassembled WGS sequence"/>
</dbReference>
<name>A0A1Q3DYG8_LENED</name>
<dbReference type="SUPFAM" id="SSF50129">
    <property type="entry name" value="GroES-like"/>
    <property type="match status" value="1"/>
</dbReference>
<dbReference type="FunFam" id="3.40.50.720:FF:000039">
    <property type="entry name" value="Alcohol dehydrogenase AdhP"/>
    <property type="match status" value="1"/>
</dbReference>
<dbReference type="GO" id="GO:0046872">
    <property type="term" value="F:metal ion binding"/>
    <property type="evidence" value="ECO:0007669"/>
    <property type="project" value="UniProtKB-KW"/>
</dbReference>
<keyword evidence="9" id="KW-1185">Reference proteome</keyword>
<evidence type="ECO:0000313" key="9">
    <source>
        <dbReference type="Proteomes" id="UP000188533"/>
    </source>
</evidence>
<keyword evidence="4" id="KW-0862">Zinc</keyword>
<reference evidence="8 9" key="1">
    <citation type="submission" date="2016-08" db="EMBL/GenBank/DDBJ databases">
        <authorList>
            <consortium name="Lentinula edodes genome sequencing consortium"/>
            <person name="Sakamoto Y."/>
            <person name="Nakade K."/>
            <person name="Sato S."/>
            <person name="Yoshida Y."/>
            <person name="Miyazaki K."/>
            <person name="Natsume S."/>
            <person name="Konno N."/>
        </authorList>
    </citation>
    <scope>NUCLEOTIDE SEQUENCE [LARGE SCALE GENOMIC DNA]</scope>
    <source>
        <strain evidence="8 9">NBRC 111202</strain>
    </source>
</reference>
<dbReference type="PANTHER" id="PTHR42940:SF7">
    <property type="entry name" value="ALCOHOL DEHYDROGENASE-LIKE N-TERMINAL DOMAIN-CONTAINING PROTEIN"/>
    <property type="match status" value="1"/>
</dbReference>
<dbReference type="EMBL" id="BDGU01000022">
    <property type="protein sequence ID" value="GAW00053.1"/>
    <property type="molecule type" value="Genomic_DNA"/>
</dbReference>
<evidence type="ECO:0000256" key="1">
    <source>
        <dbReference type="ARBA" id="ARBA00001947"/>
    </source>
</evidence>
<feature type="domain" description="Enoyl reductase (ER)" evidence="7">
    <location>
        <begin position="39"/>
        <end position="357"/>
    </location>
</feature>
<dbReference type="GO" id="GO:0005737">
    <property type="term" value="C:cytoplasm"/>
    <property type="evidence" value="ECO:0007669"/>
    <property type="project" value="TreeGrafter"/>
</dbReference>
<evidence type="ECO:0000256" key="4">
    <source>
        <dbReference type="ARBA" id="ARBA00022833"/>
    </source>
</evidence>
<dbReference type="InterPro" id="IPR036291">
    <property type="entry name" value="NAD(P)-bd_dom_sf"/>
</dbReference>
<evidence type="ECO:0000256" key="5">
    <source>
        <dbReference type="ARBA" id="ARBA00023002"/>
    </source>
</evidence>
<organism evidence="8 9">
    <name type="scientific">Lentinula edodes</name>
    <name type="common">Shiitake mushroom</name>
    <name type="synonym">Lentinus edodes</name>
    <dbReference type="NCBI Taxonomy" id="5353"/>
    <lineage>
        <taxon>Eukaryota</taxon>
        <taxon>Fungi</taxon>
        <taxon>Dikarya</taxon>
        <taxon>Basidiomycota</taxon>
        <taxon>Agaricomycotina</taxon>
        <taxon>Agaricomycetes</taxon>
        <taxon>Agaricomycetidae</taxon>
        <taxon>Agaricales</taxon>
        <taxon>Marasmiineae</taxon>
        <taxon>Omphalotaceae</taxon>
        <taxon>Lentinula</taxon>
    </lineage>
</organism>
<protein>
    <recommendedName>
        <fullName evidence="7">Enoyl reductase (ER) domain-containing protein</fullName>
    </recommendedName>
</protein>
<dbReference type="AlphaFoldDB" id="A0A1Q3DYG8"/>
<evidence type="ECO:0000313" key="8">
    <source>
        <dbReference type="EMBL" id="GAW00053.1"/>
    </source>
</evidence>
<dbReference type="InterPro" id="IPR013154">
    <property type="entry name" value="ADH-like_N"/>
</dbReference>
<dbReference type="SUPFAM" id="SSF51735">
    <property type="entry name" value="NAD(P)-binding Rossmann-fold domains"/>
    <property type="match status" value="1"/>
</dbReference>
<accession>A0A1Q3DYG8</accession>
<gene>
    <name evidence="8" type="ORF">LENED_001545</name>
</gene>
<evidence type="ECO:0000256" key="2">
    <source>
        <dbReference type="ARBA" id="ARBA00008072"/>
    </source>
</evidence>
<dbReference type="SMART" id="SM00829">
    <property type="entry name" value="PKS_ER"/>
    <property type="match status" value="1"/>
</dbReference>
<dbReference type="InterPro" id="IPR011032">
    <property type="entry name" value="GroES-like_sf"/>
</dbReference>
<dbReference type="OrthoDB" id="1560166at2759"/>
<dbReference type="InterPro" id="IPR020843">
    <property type="entry name" value="ER"/>
</dbReference>
<dbReference type="Pfam" id="PF00107">
    <property type="entry name" value="ADH_zinc_N"/>
    <property type="match status" value="1"/>
</dbReference>
<proteinExistence type="inferred from homology"/>
<reference evidence="8 9" key="2">
    <citation type="submission" date="2017-02" db="EMBL/GenBank/DDBJ databases">
        <title>A genome survey and senescence transcriptome analysis in Lentinula edodes.</title>
        <authorList>
            <person name="Sakamoto Y."/>
            <person name="Nakade K."/>
            <person name="Sato S."/>
            <person name="Yoshida Y."/>
            <person name="Miyazaki K."/>
            <person name="Natsume S."/>
            <person name="Konno N."/>
        </authorList>
    </citation>
    <scope>NUCLEOTIDE SEQUENCE [LARGE SCALE GENOMIC DNA]</scope>
    <source>
        <strain evidence="8 9">NBRC 111202</strain>
    </source>
</reference>
<evidence type="ECO:0000256" key="3">
    <source>
        <dbReference type="ARBA" id="ARBA00022723"/>
    </source>
</evidence>
<dbReference type="Gene3D" id="3.40.50.720">
    <property type="entry name" value="NAD(P)-binding Rossmann-like Domain"/>
    <property type="match status" value="1"/>
</dbReference>
<keyword evidence="5" id="KW-0560">Oxidoreductase</keyword>
<dbReference type="STRING" id="5353.A0A1Q3DYG8"/>
<comment type="cofactor">
    <cofactor evidence="1">
        <name>Zn(2+)</name>
        <dbReference type="ChEBI" id="CHEBI:29105"/>
    </cofactor>
</comment>
<keyword evidence="3" id="KW-0479">Metal-binding</keyword>
<sequence length="359" mass="37595">MSLSKSFKAKIKKLLNNDRRVSTSSLPKTFKAAVIKSAGGDFEIIEKPLEAPKAGTILVKVLACGVCASDAMVKYGMAALPRVAGHEIIGDVVSVPAGETRWKVGDRVGSGWHGGHCHECGSCKEGDFITCSKEAINGVSQDGGYAEYVTLRTEAVLPISKDLDPAEAAPLLCAGITTFNALRHVPDLKKGDLVAVLGLGGLGHLGIQYAKQMGFKVVALSQSDAKKDLATKLGADIYLDGSKVNQVEELMKLGGAKVILATAPQGDAITTLLGGLKVGGTMLTVAIADLELSTVALIGKRATVKGWPSGHAKDSEEAVAFAKKHNIKAMVEKFSLAQANEAFGKMQSGQVKFRAVITP</sequence>
<comment type="similarity">
    <text evidence="2">Belongs to the zinc-containing alcohol dehydrogenase family.</text>
</comment>
<dbReference type="Pfam" id="PF08240">
    <property type="entry name" value="ADH_N"/>
    <property type="match status" value="1"/>
</dbReference>
<comment type="caution">
    <text evidence="8">The sequence shown here is derived from an EMBL/GenBank/DDBJ whole genome shotgun (WGS) entry which is preliminary data.</text>
</comment>